<name>C6L9J8_9FIRM</name>
<organism evidence="2 3">
    <name type="scientific">Marvinbryantia formatexigens DSM 14469</name>
    <dbReference type="NCBI Taxonomy" id="478749"/>
    <lineage>
        <taxon>Bacteria</taxon>
        <taxon>Bacillati</taxon>
        <taxon>Bacillota</taxon>
        <taxon>Clostridia</taxon>
        <taxon>Lachnospirales</taxon>
        <taxon>Lachnospiraceae</taxon>
        <taxon>Marvinbryantia</taxon>
    </lineage>
</organism>
<feature type="region of interest" description="Disordered" evidence="1">
    <location>
        <begin position="1"/>
        <end position="39"/>
    </location>
</feature>
<reference evidence="2" key="1">
    <citation type="submission" date="2009-07" db="EMBL/GenBank/DDBJ databases">
        <authorList>
            <person name="Weinstock G."/>
            <person name="Sodergren E."/>
            <person name="Clifton S."/>
            <person name="Fulton L."/>
            <person name="Fulton B."/>
            <person name="Courtney L."/>
            <person name="Fronick C."/>
            <person name="Harrison M."/>
            <person name="Strong C."/>
            <person name="Farmer C."/>
            <person name="Delahaunty K."/>
            <person name="Markovic C."/>
            <person name="Hall O."/>
            <person name="Minx P."/>
            <person name="Tomlinson C."/>
            <person name="Mitreva M."/>
            <person name="Nelson J."/>
            <person name="Hou S."/>
            <person name="Wollam A."/>
            <person name="Pepin K.H."/>
            <person name="Johnson M."/>
            <person name="Bhonagiri V."/>
            <person name="Nash W.E."/>
            <person name="Warren W."/>
            <person name="Chinwalla A."/>
            <person name="Mardis E.R."/>
            <person name="Wilson R.K."/>
        </authorList>
    </citation>
    <scope>NUCLEOTIDE SEQUENCE [LARGE SCALE GENOMIC DNA]</scope>
    <source>
        <strain evidence="2">DSM 14469</strain>
    </source>
</reference>
<dbReference type="Proteomes" id="UP000005561">
    <property type="component" value="Unassembled WGS sequence"/>
</dbReference>
<evidence type="ECO:0000256" key="1">
    <source>
        <dbReference type="SAM" id="MobiDB-lite"/>
    </source>
</evidence>
<keyword evidence="3" id="KW-1185">Reference proteome</keyword>
<dbReference type="AlphaFoldDB" id="C6L9J8"/>
<accession>C6L9J8</accession>
<feature type="compositionally biased region" description="Polar residues" evidence="1">
    <location>
        <begin position="17"/>
        <end position="26"/>
    </location>
</feature>
<dbReference type="EMBL" id="ACCL02000001">
    <property type="protein sequence ID" value="EET62937.1"/>
    <property type="molecule type" value="Genomic_DNA"/>
</dbReference>
<comment type="caution">
    <text evidence="2">The sequence shown here is derived from an EMBL/GenBank/DDBJ whole genome shotgun (WGS) entry which is preliminary data.</text>
</comment>
<evidence type="ECO:0000313" key="2">
    <source>
        <dbReference type="EMBL" id="EET62937.1"/>
    </source>
</evidence>
<gene>
    <name evidence="2" type="ORF">BRYFOR_05288</name>
</gene>
<protein>
    <submittedName>
        <fullName evidence="2">Uncharacterized protein</fullName>
    </submittedName>
</protein>
<sequence>MIFNEGGRKNANGYLQRRSSMQSLSGQDCMERSMTGQFV</sequence>
<evidence type="ECO:0000313" key="3">
    <source>
        <dbReference type="Proteomes" id="UP000005561"/>
    </source>
</evidence>
<proteinExistence type="predicted"/>